<evidence type="ECO:0000313" key="3">
    <source>
        <dbReference type="EMBL" id="PCG71786.1"/>
    </source>
</evidence>
<feature type="compositionally biased region" description="Basic and acidic residues" evidence="1">
    <location>
        <begin position="268"/>
        <end position="286"/>
    </location>
</feature>
<keyword evidence="2" id="KW-0732">Signal</keyword>
<feature type="compositionally biased region" description="Basic and acidic residues" evidence="1">
    <location>
        <begin position="380"/>
        <end position="394"/>
    </location>
</feature>
<dbReference type="EMBL" id="NWSH01001302">
    <property type="protein sequence ID" value="PCG71786.1"/>
    <property type="molecule type" value="Genomic_DNA"/>
</dbReference>
<evidence type="ECO:0008006" key="4">
    <source>
        <dbReference type="Google" id="ProtNLM"/>
    </source>
</evidence>
<name>A0A2A4JJ33_HELVI</name>
<accession>A0A2A4JJ33</accession>
<protein>
    <recommendedName>
        <fullName evidence="4">Histidine-rich glycoprotein-like</fullName>
    </recommendedName>
</protein>
<feature type="compositionally biased region" description="Basic and acidic residues" evidence="1">
    <location>
        <begin position="215"/>
        <end position="255"/>
    </location>
</feature>
<dbReference type="AlphaFoldDB" id="A0A2A4JJ33"/>
<feature type="signal peptide" evidence="2">
    <location>
        <begin position="1"/>
        <end position="19"/>
    </location>
</feature>
<feature type="compositionally biased region" description="Basic residues" evidence="1">
    <location>
        <begin position="256"/>
        <end position="267"/>
    </location>
</feature>
<evidence type="ECO:0000256" key="2">
    <source>
        <dbReference type="SAM" id="SignalP"/>
    </source>
</evidence>
<proteinExistence type="predicted"/>
<feature type="chain" id="PRO_5012765723" description="Histidine-rich glycoprotein-like" evidence="2">
    <location>
        <begin position="20"/>
        <end position="405"/>
    </location>
</feature>
<feature type="compositionally biased region" description="Basic residues" evidence="1">
    <location>
        <begin position="287"/>
        <end position="298"/>
    </location>
</feature>
<dbReference type="InterPro" id="IPR031959">
    <property type="entry name" value="DUF4779"/>
</dbReference>
<organism evidence="3">
    <name type="scientific">Heliothis virescens</name>
    <name type="common">Tobacco budworm moth</name>
    <dbReference type="NCBI Taxonomy" id="7102"/>
    <lineage>
        <taxon>Eukaryota</taxon>
        <taxon>Metazoa</taxon>
        <taxon>Ecdysozoa</taxon>
        <taxon>Arthropoda</taxon>
        <taxon>Hexapoda</taxon>
        <taxon>Insecta</taxon>
        <taxon>Pterygota</taxon>
        <taxon>Neoptera</taxon>
        <taxon>Endopterygota</taxon>
        <taxon>Lepidoptera</taxon>
        <taxon>Glossata</taxon>
        <taxon>Ditrysia</taxon>
        <taxon>Noctuoidea</taxon>
        <taxon>Noctuidae</taxon>
        <taxon>Heliothinae</taxon>
        <taxon>Heliothis</taxon>
    </lineage>
</organism>
<dbReference type="STRING" id="7102.A0A2A4JJ33"/>
<evidence type="ECO:0000256" key="1">
    <source>
        <dbReference type="SAM" id="MobiDB-lite"/>
    </source>
</evidence>
<feature type="region of interest" description="Disordered" evidence="1">
    <location>
        <begin position="352"/>
        <end position="405"/>
    </location>
</feature>
<gene>
    <name evidence="3" type="ORF">B5V51_1512</name>
</gene>
<dbReference type="Pfam" id="PF16009">
    <property type="entry name" value="DUF4779"/>
    <property type="match status" value="1"/>
</dbReference>
<feature type="region of interest" description="Disordered" evidence="1">
    <location>
        <begin position="182"/>
        <end position="298"/>
    </location>
</feature>
<sequence>MRPAVILLLLAIAAAEVAEEPWVEEEDVDDSYDDYEQSRSKRDIHDAGPFEEHIRVKRCCEPRERRSADYVRVPRQVHQYEVHEFTDDGEMASPPYEEMLAASANHYHKVYAPSPRYLKPDVNSANIAEAAKAAPAEHVGGPVQFIASPPVAVPLASHPLPAEHPIPVPVLAEPLIQAPKQLAPGGDLYGAPTGHHSKHAHGHTQGGGHAKHGGHYNEHGGKTSKGYHQDHHVDKGGKGFKTDEHHRKEYEEAAGKKKKHHDHAGHKGSHEEEAFGQRGAKFDEKKGHKKGHKTKGYHNKYHKDEFHKEHKFYDDFHKSGEHHRYGKFNAKHASNESGKKKAHHVNAGHDFVEKGKKGYSNKGHVDADHKGYHGKHGHEHHHENHSDHGRKGGKEGGSQWSYKKN</sequence>
<reference evidence="3" key="1">
    <citation type="submission" date="2017-09" db="EMBL/GenBank/DDBJ databases">
        <title>Contemporary evolution of a Lepidopteran species, Heliothis virescens, in response to modern agricultural practices.</title>
        <authorList>
            <person name="Fritz M.L."/>
            <person name="Deyonke A.M."/>
            <person name="Papanicolaou A."/>
            <person name="Micinski S."/>
            <person name="Westbrook J."/>
            <person name="Gould F."/>
        </authorList>
    </citation>
    <scope>NUCLEOTIDE SEQUENCE [LARGE SCALE GENOMIC DNA]</scope>
    <source>
        <strain evidence="3">HvINT-</strain>
        <tissue evidence="3">Whole body</tissue>
    </source>
</reference>
<comment type="caution">
    <text evidence="3">The sequence shown here is derived from an EMBL/GenBank/DDBJ whole genome shotgun (WGS) entry which is preliminary data.</text>
</comment>